<dbReference type="EMBL" id="AMCI01006853">
    <property type="protein sequence ID" value="EJW93644.1"/>
    <property type="molecule type" value="Genomic_DNA"/>
</dbReference>
<accession>J9G270</accession>
<dbReference type="SUPFAM" id="SSF50939">
    <property type="entry name" value="Sialidases"/>
    <property type="match status" value="1"/>
</dbReference>
<organism evidence="1">
    <name type="scientific">gut metagenome</name>
    <dbReference type="NCBI Taxonomy" id="749906"/>
    <lineage>
        <taxon>unclassified sequences</taxon>
        <taxon>metagenomes</taxon>
        <taxon>organismal metagenomes</taxon>
    </lineage>
</organism>
<feature type="non-terminal residue" evidence="1">
    <location>
        <position position="1"/>
    </location>
</feature>
<dbReference type="InterPro" id="IPR036278">
    <property type="entry name" value="Sialidase_sf"/>
</dbReference>
<protein>
    <submittedName>
        <fullName evidence="1">BNR/Asp-box repeat protein</fullName>
    </submittedName>
</protein>
<comment type="caution">
    <text evidence="1">The sequence shown here is derived from an EMBL/GenBank/DDBJ whole genome shotgun (WGS) entry which is preliminary data.</text>
</comment>
<proteinExistence type="predicted"/>
<sequence length="199" mass="21840">GNTIVKDSAQEVTREIYPLFHGAVMKTFFTSGRICQSSRSLRPMSPQRLYASLATNLGAMVVFSDDFGKTWDVLGGMQVQPAPQGDEAKLVELPNGDVLLNCRARDADGRYLNIFHYTNPSRAEGAWELPVLSADTATQGLHGARCNGETLVLPVRNVRTGKRTHLILQSLPFGTDRSRVGIYYKECGEGVQHVSELAT</sequence>
<dbReference type="Gene3D" id="2.120.10.10">
    <property type="match status" value="1"/>
</dbReference>
<gene>
    <name evidence="1" type="ORF">EVA_18249</name>
</gene>
<dbReference type="CDD" id="cd15482">
    <property type="entry name" value="Sialidase_non-viral"/>
    <property type="match status" value="1"/>
</dbReference>
<name>J9G270_9ZZZZ</name>
<dbReference type="AlphaFoldDB" id="J9G270"/>
<reference evidence="1" key="1">
    <citation type="journal article" date="2012" name="PLoS ONE">
        <title>Gene sets for utilization of primary and secondary nutrition supplies in the distal gut of endangered iberian lynx.</title>
        <authorList>
            <person name="Alcaide M."/>
            <person name="Messina E."/>
            <person name="Richter M."/>
            <person name="Bargiela R."/>
            <person name="Peplies J."/>
            <person name="Huws S.A."/>
            <person name="Newbold C.J."/>
            <person name="Golyshin P.N."/>
            <person name="Simon M.A."/>
            <person name="Lopez G."/>
            <person name="Yakimov M.M."/>
            <person name="Ferrer M."/>
        </authorList>
    </citation>
    <scope>NUCLEOTIDE SEQUENCE</scope>
</reference>
<feature type="non-terminal residue" evidence="1">
    <location>
        <position position="199"/>
    </location>
</feature>
<evidence type="ECO:0000313" key="1">
    <source>
        <dbReference type="EMBL" id="EJW93644.1"/>
    </source>
</evidence>